<evidence type="ECO:0000259" key="1">
    <source>
        <dbReference type="Pfam" id="PF20009"/>
    </source>
</evidence>
<proteinExistence type="predicted"/>
<dbReference type="InterPro" id="IPR045474">
    <property type="entry name" value="GEVED"/>
</dbReference>
<name>J9G7J1_9ZZZZ</name>
<dbReference type="Pfam" id="PF20009">
    <property type="entry name" value="GEVED"/>
    <property type="match status" value="1"/>
</dbReference>
<sequence length="415" mass="46019">MFNKKLLFLLALFLLSWSMQAQVSLTFQRTGTTAESVKVQVRNAQGQPLNGVTASVVSTSHDFKSSGNAITEAIVCPNVNATSNPTIDLVFKISGLAEATQFNALDLDIHALNNAGNYQESGDKQPRRYVLRTSVSDNGADWTGWINKFNFDIAEGINTNGKTHKLWGWMSKDTVKTSGKDFYLKLNIKKGTQNQGCFFGISSITLKDSVYAPVSSTPLAKRLGIYYHPCGSKTSVYLTACNITGQAVSNELHYAATSDNLKGFHHIERHDSAEVARGGRFNLDYAAQGLTKDYTVTAYFDWDADGIFETKQEFLNDASGHAEIQVPADAKEGRVRMRMRLNDNGLEYADEEVHGMLNDFFLFVRPQAEPTPPTNIVPIEQVQVQNQKAYNIEGKLIQLKNHQGIYIQGGQKKIK</sequence>
<gene>
    <name evidence="2" type="ORF">EVA_08690</name>
</gene>
<dbReference type="AlphaFoldDB" id="J9G7J1"/>
<feature type="domain" description="GEVED" evidence="1">
    <location>
        <begin position="296"/>
        <end position="345"/>
    </location>
</feature>
<organism evidence="2">
    <name type="scientific">gut metagenome</name>
    <dbReference type="NCBI Taxonomy" id="749906"/>
    <lineage>
        <taxon>unclassified sequences</taxon>
        <taxon>metagenomes</taxon>
        <taxon>organismal metagenomes</taxon>
    </lineage>
</organism>
<protein>
    <submittedName>
        <fullName evidence="2">Secreted protein</fullName>
    </submittedName>
</protein>
<dbReference type="EMBL" id="AMCI01002256">
    <property type="protein sequence ID" value="EJX03207.1"/>
    <property type="molecule type" value="Genomic_DNA"/>
</dbReference>
<evidence type="ECO:0000313" key="2">
    <source>
        <dbReference type="EMBL" id="EJX03207.1"/>
    </source>
</evidence>
<comment type="caution">
    <text evidence="2">The sequence shown here is derived from an EMBL/GenBank/DDBJ whole genome shotgun (WGS) entry which is preliminary data.</text>
</comment>
<accession>J9G7J1</accession>
<reference evidence="2" key="1">
    <citation type="journal article" date="2012" name="PLoS ONE">
        <title>Gene sets for utilization of primary and secondary nutrition supplies in the distal gut of endangered iberian lynx.</title>
        <authorList>
            <person name="Alcaide M."/>
            <person name="Messina E."/>
            <person name="Richter M."/>
            <person name="Bargiela R."/>
            <person name="Peplies J."/>
            <person name="Huws S.A."/>
            <person name="Newbold C.J."/>
            <person name="Golyshin P.N."/>
            <person name="Simon M.A."/>
            <person name="Lopez G."/>
            <person name="Yakimov M.M."/>
            <person name="Ferrer M."/>
        </authorList>
    </citation>
    <scope>NUCLEOTIDE SEQUENCE</scope>
</reference>